<protein>
    <submittedName>
        <fullName evidence="1">Uncharacterized protein</fullName>
    </submittedName>
</protein>
<dbReference type="AlphaFoldDB" id="A0AAW1PB00"/>
<accession>A0AAW1PB00</accession>
<name>A0AAW1PB00_9CHLO</name>
<comment type="caution">
    <text evidence="1">The sequence shown here is derived from an EMBL/GenBank/DDBJ whole genome shotgun (WGS) entry which is preliminary data.</text>
</comment>
<organism evidence="1 2">
    <name type="scientific">[Myrmecia] bisecta</name>
    <dbReference type="NCBI Taxonomy" id="41462"/>
    <lineage>
        <taxon>Eukaryota</taxon>
        <taxon>Viridiplantae</taxon>
        <taxon>Chlorophyta</taxon>
        <taxon>core chlorophytes</taxon>
        <taxon>Trebouxiophyceae</taxon>
        <taxon>Trebouxiales</taxon>
        <taxon>Trebouxiaceae</taxon>
        <taxon>Myrmecia</taxon>
    </lineage>
</organism>
<gene>
    <name evidence="1" type="ORF">WJX72_009850</name>
</gene>
<sequence>MDGVPTATVGWFEGWSGLEVIGCVVSVVWRCALSPCWELIEAQASDECSHVSIGRRPVDLQLCAPIALLVAILVSARQLGNFFLKGVFPVYVVAHDDVATLPT</sequence>
<evidence type="ECO:0000313" key="1">
    <source>
        <dbReference type="EMBL" id="KAK9806995.1"/>
    </source>
</evidence>
<evidence type="ECO:0000313" key="2">
    <source>
        <dbReference type="Proteomes" id="UP001489004"/>
    </source>
</evidence>
<proteinExistence type="predicted"/>
<keyword evidence="2" id="KW-1185">Reference proteome</keyword>
<dbReference type="Proteomes" id="UP001489004">
    <property type="component" value="Unassembled WGS sequence"/>
</dbReference>
<dbReference type="EMBL" id="JALJOR010000013">
    <property type="protein sequence ID" value="KAK9806995.1"/>
    <property type="molecule type" value="Genomic_DNA"/>
</dbReference>
<reference evidence="1 2" key="1">
    <citation type="journal article" date="2024" name="Nat. Commun.">
        <title>Phylogenomics reveals the evolutionary origins of lichenization in chlorophyte algae.</title>
        <authorList>
            <person name="Puginier C."/>
            <person name="Libourel C."/>
            <person name="Otte J."/>
            <person name="Skaloud P."/>
            <person name="Haon M."/>
            <person name="Grisel S."/>
            <person name="Petersen M."/>
            <person name="Berrin J.G."/>
            <person name="Delaux P.M."/>
            <person name="Dal Grande F."/>
            <person name="Keller J."/>
        </authorList>
    </citation>
    <scope>NUCLEOTIDE SEQUENCE [LARGE SCALE GENOMIC DNA]</scope>
    <source>
        <strain evidence="1 2">SAG 2043</strain>
    </source>
</reference>